<keyword evidence="6 7" id="KW-0472">Membrane</keyword>
<keyword evidence="5 7" id="KW-1133">Transmembrane helix</keyword>
<evidence type="ECO:0000256" key="5">
    <source>
        <dbReference type="ARBA" id="ARBA00022989"/>
    </source>
</evidence>
<dbReference type="GO" id="GO:0005886">
    <property type="term" value="C:plasma membrane"/>
    <property type="evidence" value="ECO:0007669"/>
    <property type="project" value="UniProtKB-SubCell"/>
</dbReference>
<feature type="transmembrane region" description="Helical" evidence="7">
    <location>
        <begin position="46"/>
        <end position="64"/>
    </location>
</feature>
<feature type="transmembrane region" description="Helical" evidence="7">
    <location>
        <begin position="70"/>
        <end position="88"/>
    </location>
</feature>
<evidence type="ECO:0000256" key="3">
    <source>
        <dbReference type="ARBA" id="ARBA00022475"/>
    </source>
</evidence>
<accession>A0A0V8JJ37</accession>
<dbReference type="EMBL" id="LNQP01000058">
    <property type="protein sequence ID" value="KSU86968.1"/>
    <property type="molecule type" value="Genomic_DNA"/>
</dbReference>
<dbReference type="InterPro" id="IPR032808">
    <property type="entry name" value="DoxX"/>
</dbReference>
<reference evidence="8 9" key="1">
    <citation type="submission" date="2015-11" db="EMBL/GenBank/DDBJ databases">
        <title>Bacillus caseinolyticus sp nov.</title>
        <authorList>
            <person name="Dastager S.G."/>
            <person name="Mawlankar R."/>
        </authorList>
    </citation>
    <scope>NUCLEOTIDE SEQUENCE [LARGE SCALE GENOMIC DNA]</scope>
    <source>
        <strain evidence="8 9">SGD-V-76</strain>
    </source>
</reference>
<dbReference type="AlphaFoldDB" id="A0A0V8JJ37"/>
<comment type="caution">
    <text evidence="8">The sequence shown here is derived from an EMBL/GenBank/DDBJ whole genome shotgun (WGS) entry which is preliminary data.</text>
</comment>
<feature type="transmembrane region" description="Helical" evidence="7">
    <location>
        <begin position="6"/>
        <end position="25"/>
    </location>
</feature>
<protein>
    <submittedName>
        <fullName evidence="8">Oxidoreductase</fullName>
    </submittedName>
</protein>
<evidence type="ECO:0000256" key="7">
    <source>
        <dbReference type="SAM" id="Phobius"/>
    </source>
</evidence>
<dbReference type="RefSeq" id="WP_025910831.1">
    <property type="nucleotide sequence ID" value="NZ_KQ758673.1"/>
</dbReference>
<dbReference type="PANTHER" id="PTHR33452:SF1">
    <property type="entry name" value="INNER MEMBRANE PROTEIN YPHA-RELATED"/>
    <property type="match status" value="1"/>
</dbReference>
<evidence type="ECO:0000313" key="8">
    <source>
        <dbReference type="EMBL" id="KSU86968.1"/>
    </source>
</evidence>
<gene>
    <name evidence="8" type="ORF">AS180_15660</name>
</gene>
<evidence type="ECO:0000256" key="4">
    <source>
        <dbReference type="ARBA" id="ARBA00022692"/>
    </source>
</evidence>
<keyword evidence="3" id="KW-1003">Cell membrane</keyword>
<comment type="similarity">
    <text evidence="2">Belongs to the DoxX family.</text>
</comment>
<dbReference type="Pfam" id="PF07681">
    <property type="entry name" value="DoxX"/>
    <property type="match status" value="1"/>
</dbReference>
<proteinExistence type="inferred from homology"/>
<evidence type="ECO:0000256" key="2">
    <source>
        <dbReference type="ARBA" id="ARBA00006679"/>
    </source>
</evidence>
<keyword evidence="9" id="KW-1185">Reference proteome</keyword>
<comment type="subcellular location">
    <subcellularLocation>
        <location evidence="1">Cell membrane</location>
        <topology evidence="1">Multi-pass membrane protein</topology>
    </subcellularLocation>
</comment>
<feature type="transmembrane region" description="Helical" evidence="7">
    <location>
        <begin position="100"/>
        <end position="119"/>
    </location>
</feature>
<keyword evidence="4 7" id="KW-0812">Transmembrane</keyword>
<evidence type="ECO:0000313" key="9">
    <source>
        <dbReference type="Proteomes" id="UP000053681"/>
    </source>
</evidence>
<dbReference type="PANTHER" id="PTHR33452">
    <property type="entry name" value="OXIDOREDUCTASE CATD-RELATED"/>
    <property type="match status" value="1"/>
</dbReference>
<dbReference type="GeneID" id="93683087"/>
<organism evidence="8 9">
    <name type="scientific">Priestia veravalensis</name>
    <dbReference type="NCBI Taxonomy" id="1414648"/>
    <lineage>
        <taxon>Bacteria</taxon>
        <taxon>Bacillati</taxon>
        <taxon>Bacillota</taxon>
        <taxon>Bacilli</taxon>
        <taxon>Bacillales</taxon>
        <taxon>Bacillaceae</taxon>
        <taxon>Priestia</taxon>
    </lineage>
</organism>
<name>A0A0V8JJ37_9BACI</name>
<evidence type="ECO:0000256" key="1">
    <source>
        <dbReference type="ARBA" id="ARBA00004651"/>
    </source>
</evidence>
<dbReference type="InterPro" id="IPR051907">
    <property type="entry name" value="DoxX-like_oxidoreductase"/>
</dbReference>
<evidence type="ECO:0000256" key="6">
    <source>
        <dbReference type="ARBA" id="ARBA00023136"/>
    </source>
</evidence>
<sequence length="130" mass="13741">MKSYTIGTFFIRVVLGLTFFIHGLSKFQGGIDGTVGFFESIGIPGFMAYVVAIIELIGGVAVIVGLGTRIVAALFVFVMLGAIFTAKLGAPFVGGYELDIALLAMSLHLVFAGSGALSLDQLLRKDESYL</sequence>
<dbReference type="Proteomes" id="UP000053681">
    <property type="component" value="Unassembled WGS sequence"/>
</dbReference>